<dbReference type="InterPro" id="IPR011990">
    <property type="entry name" value="TPR-like_helical_dom_sf"/>
</dbReference>
<keyword evidence="3" id="KW-0498">Mitosis</keyword>
<dbReference type="AlphaFoldDB" id="A0A397UUE9"/>
<dbReference type="OrthoDB" id="10006270at2759"/>
<feature type="repeat" description="TPR" evidence="7">
    <location>
        <begin position="327"/>
        <end position="360"/>
    </location>
</feature>
<evidence type="ECO:0000256" key="5">
    <source>
        <dbReference type="ARBA" id="ARBA00022803"/>
    </source>
</evidence>
<dbReference type="Pfam" id="PF12895">
    <property type="entry name" value="ANAPC3"/>
    <property type="match status" value="1"/>
</dbReference>
<organism evidence="8 9">
    <name type="scientific">Gigaspora rosea</name>
    <dbReference type="NCBI Taxonomy" id="44941"/>
    <lineage>
        <taxon>Eukaryota</taxon>
        <taxon>Fungi</taxon>
        <taxon>Fungi incertae sedis</taxon>
        <taxon>Mucoromycota</taxon>
        <taxon>Glomeromycotina</taxon>
        <taxon>Glomeromycetes</taxon>
        <taxon>Diversisporales</taxon>
        <taxon>Gigasporaceae</taxon>
        <taxon>Gigaspora</taxon>
    </lineage>
</organism>
<keyword evidence="4" id="KW-0833">Ubl conjugation pathway</keyword>
<dbReference type="PROSITE" id="PS50005">
    <property type="entry name" value="TPR"/>
    <property type="match status" value="5"/>
</dbReference>
<dbReference type="GO" id="GO:0005680">
    <property type="term" value="C:anaphase-promoting complex"/>
    <property type="evidence" value="ECO:0007669"/>
    <property type="project" value="UniProtKB-ARBA"/>
</dbReference>
<keyword evidence="9" id="KW-1185">Reference proteome</keyword>
<dbReference type="InterPro" id="IPR019734">
    <property type="entry name" value="TPR_rpt"/>
</dbReference>
<keyword evidence="1" id="KW-0132">Cell division</keyword>
<dbReference type="PANTHER" id="PTHR12558">
    <property type="entry name" value="CELL DIVISION CYCLE 16,23,27"/>
    <property type="match status" value="1"/>
</dbReference>
<name>A0A397UUE9_9GLOM</name>
<evidence type="ECO:0000256" key="7">
    <source>
        <dbReference type="PROSITE-ProRule" id="PRU00339"/>
    </source>
</evidence>
<dbReference type="SMART" id="SM00028">
    <property type="entry name" value="TPR"/>
    <property type="match status" value="6"/>
</dbReference>
<evidence type="ECO:0000256" key="6">
    <source>
        <dbReference type="ARBA" id="ARBA00023306"/>
    </source>
</evidence>
<dbReference type="GO" id="GO:0045842">
    <property type="term" value="P:positive regulation of mitotic metaphase/anaphase transition"/>
    <property type="evidence" value="ECO:0007669"/>
    <property type="project" value="TreeGrafter"/>
</dbReference>
<proteinExistence type="predicted"/>
<feature type="repeat" description="TPR" evidence="7">
    <location>
        <begin position="470"/>
        <end position="503"/>
    </location>
</feature>
<evidence type="ECO:0000256" key="4">
    <source>
        <dbReference type="ARBA" id="ARBA00022786"/>
    </source>
</evidence>
<dbReference type="Pfam" id="PF13181">
    <property type="entry name" value="TPR_8"/>
    <property type="match status" value="1"/>
</dbReference>
<dbReference type="GO" id="GO:0031145">
    <property type="term" value="P:anaphase-promoting complex-dependent catabolic process"/>
    <property type="evidence" value="ECO:0007669"/>
    <property type="project" value="TreeGrafter"/>
</dbReference>
<sequence length="520" mass="60070">MIVTVESSSSGASSLEEKARQWRNDAYFKNLYETAVFWGNKVMTMTGDLNDVLWLAQVHYNMGQYISAQKLIWNLVDSSAIKMEKYQEVLDILDDENPFLDRDYNSVDKNTEGGISLEASICYLRGVAYSQLSDLDNAKQWFKKALEIDVKCFEAFNELVINHMMTSKEEWDFVNSLKFEEQLEYEEAYFIKMNYISMLKKYEHITEIQEARSELENKFRLSNNADILLSHADELYTQCRFKECLEVTTKLLELDMYNQACLPIHIVCLHELREKNKLFLFAHELVEHSPDKAITWFSVGCYNFLIDQNDEARRYFTKASTMDSHCGPAWVGFGHTFAIESEHDQAITAYSTAAKLYPGSHLPTLFIGMQHLQAKNLLSAEEYLLTSSQICESDPLVLNELGVLYFQKLKYAQSVDSFKNALKVAEETKCRPQVWETIWINLGHAYRQLGELDIAESYFQKVVSMSPPNADALTALGYIYHVKEEFEEAIMYYHEALGICPYDPITHDLLSSCLKEMVHC</sequence>
<dbReference type="STRING" id="44941.A0A397UUE9"/>
<keyword evidence="2" id="KW-0677">Repeat</keyword>
<dbReference type="Gene3D" id="1.25.40.10">
    <property type="entry name" value="Tetratricopeptide repeat domain"/>
    <property type="match status" value="1"/>
</dbReference>
<dbReference type="EMBL" id="QKWP01001032">
    <property type="protein sequence ID" value="RIB12349.1"/>
    <property type="molecule type" value="Genomic_DNA"/>
</dbReference>
<dbReference type="SUPFAM" id="SSF48452">
    <property type="entry name" value="TPR-like"/>
    <property type="match status" value="2"/>
</dbReference>
<comment type="caution">
    <text evidence="8">The sequence shown here is derived from an EMBL/GenBank/DDBJ whole genome shotgun (WGS) entry which is preliminary data.</text>
</comment>
<dbReference type="GO" id="GO:0005737">
    <property type="term" value="C:cytoplasm"/>
    <property type="evidence" value="ECO:0007669"/>
    <property type="project" value="TreeGrafter"/>
</dbReference>
<gene>
    <name evidence="8" type="ORF">C2G38_2200882</name>
</gene>
<evidence type="ECO:0000256" key="1">
    <source>
        <dbReference type="ARBA" id="ARBA00022618"/>
    </source>
</evidence>
<evidence type="ECO:0000313" key="9">
    <source>
        <dbReference type="Proteomes" id="UP000266673"/>
    </source>
</evidence>
<dbReference type="GO" id="GO:0016567">
    <property type="term" value="P:protein ubiquitination"/>
    <property type="evidence" value="ECO:0007669"/>
    <property type="project" value="TreeGrafter"/>
</dbReference>
<dbReference type="PROSITE" id="PS50293">
    <property type="entry name" value="TPR_REGION"/>
    <property type="match status" value="2"/>
</dbReference>
<accession>A0A397UUE9</accession>
<dbReference type="Pfam" id="PF13432">
    <property type="entry name" value="TPR_16"/>
    <property type="match status" value="1"/>
</dbReference>
<dbReference type="PANTHER" id="PTHR12558:SF9">
    <property type="entry name" value="CELL DIVISION CYCLE PROTEIN 16 HOMOLOG"/>
    <property type="match status" value="1"/>
</dbReference>
<keyword evidence="6" id="KW-0131">Cell cycle</keyword>
<keyword evidence="5 7" id="KW-0802">TPR repeat</keyword>
<feature type="repeat" description="TPR" evidence="7">
    <location>
        <begin position="395"/>
        <end position="428"/>
    </location>
</feature>
<dbReference type="GO" id="GO:0051301">
    <property type="term" value="P:cell division"/>
    <property type="evidence" value="ECO:0007669"/>
    <property type="project" value="UniProtKB-KW"/>
</dbReference>
<feature type="repeat" description="TPR" evidence="7">
    <location>
        <begin position="119"/>
        <end position="152"/>
    </location>
</feature>
<reference evidence="8 9" key="1">
    <citation type="submission" date="2018-06" db="EMBL/GenBank/DDBJ databases">
        <title>Comparative genomics reveals the genomic features of Rhizophagus irregularis, R. cerebriforme, R. diaphanum and Gigaspora rosea, and their symbiotic lifestyle signature.</title>
        <authorList>
            <person name="Morin E."/>
            <person name="San Clemente H."/>
            <person name="Chen E.C.H."/>
            <person name="De La Providencia I."/>
            <person name="Hainaut M."/>
            <person name="Kuo A."/>
            <person name="Kohler A."/>
            <person name="Murat C."/>
            <person name="Tang N."/>
            <person name="Roy S."/>
            <person name="Loubradou J."/>
            <person name="Henrissat B."/>
            <person name="Grigoriev I.V."/>
            <person name="Corradi N."/>
            <person name="Roux C."/>
            <person name="Martin F.M."/>
        </authorList>
    </citation>
    <scope>NUCLEOTIDE SEQUENCE [LARGE SCALE GENOMIC DNA]</scope>
    <source>
        <strain evidence="8 9">DAOM 194757</strain>
    </source>
</reference>
<feature type="repeat" description="TPR" evidence="7">
    <location>
        <begin position="436"/>
        <end position="469"/>
    </location>
</feature>
<evidence type="ECO:0000313" key="8">
    <source>
        <dbReference type="EMBL" id="RIB12349.1"/>
    </source>
</evidence>
<evidence type="ECO:0000256" key="3">
    <source>
        <dbReference type="ARBA" id="ARBA00022776"/>
    </source>
</evidence>
<dbReference type="Proteomes" id="UP000266673">
    <property type="component" value="Unassembled WGS sequence"/>
</dbReference>
<evidence type="ECO:0000256" key="2">
    <source>
        <dbReference type="ARBA" id="ARBA00022737"/>
    </source>
</evidence>
<protein>
    <submittedName>
        <fullName evidence="8">Uncharacterized protein</fullName>
    </submittedName>
</protein>